<evidence type="ECO:0000259" key="1">
    <source>
        <dbReference type="Pfam" id="PF13439"/>
    </source>
</evidence>
<sequence>MIWLLASRWEPGGLERVQLNLLRGFKKQGKAARIIAGRDLGGPGDAGEVDFIAPAGAWQLLLRLPLLIRKQRPLVIVTTANDVAIWVVFWRRLLYPTTAVVIAQHLSLSAPRKAARGYARCKWEIIRWLMRIATPAAQGVIAVSAALARDVEEELGLPASKLQVIHNPITRASRRAEALPKQLWPFPDDGVPVLIYAGRLSTEKRLDLLWEAFTQLRQTHRVRLLVLGKGREGSHLSAWVAASALREDVAMPGHVEDVLPWIARSRALVLCSDYEGFGNVLVEAMHCGVQVVATDCPHGPAEVLGAGKYGQLVPVGDAIALTQALRNVVDGRCEVPAEVLRARSSAFSIDAACRAYLDLFSAARAQVRG</sequence>
<evidence type="ECO:0000313" key="3">
    <source>
        <dbReference type="Proteomes" id="UP001306668"/>
    </source>
</evidence>
<organism evidence="2 3">
    <name type="scientific">Stenotrophomonas sepilia</name>
    <dbReference type="NCBI Taxonomy" id="2860290"/>
    <lineage>
        <taxon>Bacteria</taxon>
        <taxon>Pseudomonadati</taxon>
        <taxon>Pseudomonadota</taxon>
        <taxon>Gammaproteobacteria</taxon>
        <taxon>Lysobacterales</taxon>
        <taxon>Lysobacteraceae</taxon>
        <taxon>Stenotrophomonas</taxon>
        <taxon>Stenotrophomonas maltophilia group</taxon>
    </lineage>
</organism>
<keyword evidence="3" id="KW-1185">Reference proteome</keyword>
<dbReference type="SUPFAM" id="SSF53756">
    <property type="entry name" value="UDP-Glycosyltransferase/glycogen phosphorylase"/>
    <property type="match status" value="1"/>
</dbReference>
<dbReference type="PANTHER" id="PTHR12526:SF638">
    <property type="entry name" value="SPORE COAT PROTEIN SA"/>
    <property type="match status" value="1"/>
</dbReference>
<reference evidence="3" key="1">
    <citation type="submission" date="2023-07" db="EMBL/GenBank/DDBJ databases">
        <title>Genome sequence of Stenotrophomonas sp. Alg010 isolated from Sargassum waste.</title>
        <authorList>
            <person name="Mohapatra"/>
            <person name="B.R."/>
        </authorList>
    </citation>
    <scope>NUCLEOTIDE SEQUENCE [LARGE SCALE GENOMIC DNA]</scope>
    <source>
        <strain evidence="3">Alg010</strain>
    </source>
</reference>
<dbReference type="PANTHER" id="PTHR12526">
    <property type="entry name" value="GLYCOSYLTRANSFERASE"/>
    <property type="match status" value="1"/>
</dbReference>
<dbReference type="Proteomes" id="UP001306668">
    <property type="component" value="Unassembled WGS sequence"/>
</dbReference>
<gene>
    <name evidence="2" type="ORF">STENOSP10_04980</name>
</gene>
<dbReference type="Pfam" id="PF13692">
    <property type="entry name" value="Glyco_trans_1_4"/>
    <property type="match status" value="1"/>
</dbReference>
<dbReference type="EMBL" id="BTRJ01000003">
    <property type="protein sequence ID" value="GMR26279.1"/>
    <property type="molecule type" value="Genomic_DNA"/>
</dbReference>
<feature type="domain" description="Glycosyltransferase subfamily 4-like N-terminal" evidence="1">
    <location>
        <begin position="11"/>
        <end position="169"/>
    </location>
</feature>
<protein>
    <submittedName>
        <fullName evidence="2">Glycosyltransferase</fullName>
    </submittedName>
</protein>
<proteinExistence type="predicted"/>
<dbReference type="RefSeq" id="WP_253136420.1">
    <property type="nucleotide sequence ID" value="NZ_BTRJ01000003.1"/>
</dbReference>
<dbReference type="InterPro" id="IPR028098">
    <property type="entry name" value="Glyco_trans_4-like_N"/>
</dbReference>
<dbReference type="CDD" id="cd03811">
    <property type="entry name" value="GT4_GT28_WabH-like"/>
    <property type="match status" value="1"/>
</dbReference>
<accession>A0ABQ6Q833</accession>
<evidence type="ECO:0000313" key="2">
    <source>
        <dbReference type="EMBL" id="GMR26279.1"/>
    </source>
</evidence>
<dbReference type="Pfam" id="PF13439">
    <property type="entry name" value="Glyco_transf_4"/>
    <property type="match status" value="1"/>
</dbReference>
<comment type="caution">
    <text evidence="2">The sequence shown here is derived from an EMBL/GenBank/DDBJ whole genome shotgun (WGS) entry which is preliminary data.</text>
</comment>
<name>A0ABQ6Q833_9GAMM</name>
<dbReference type="Gene3D" id="3.40.50.2000">
    <property type="entry name" value="Glycogen Phosphorylase B"/>
    <property type="match status" value="2"/>
</dbReference>